<organism evidence="1 2">
    <name type="scientific">Aspergillus aculeatinus CBS 121060</name>
    <dbReference type="NCBI Taxonomy" id="1448322"/>
    <lineage>
        <taxon>Eukaryota</taxon>
        <taxon>Fungi</taxon>
        <taxon>Dikarya</taxon>
        <taxon>Ascomycota</taxon>
        <taxon>Pezizomycotina</taxon>
        <taxon>Eurotiomycetes</taxon>
        <taxon>Eurotiomycetidae</taxon>
        <taxon>Eurotiales</taxon>
        <taxon>Aspergillaceae</taxon>
        <taxon>Aspergillus</taxon>
        <taxon>Aspergillus subgen. Circumdati</taxon>
    </lineage>
</organism>
<accession>A0ACD1HAJ1</accession>
<evidence type="ECO:0000313" key="1">
    <source>
        <dbReference type="EMBL" id="RAH70775.1"/>
    </source>
</evidence>
<reference evidence="1" key="1">
    <citation type="submission" date="2018-02" db="EMBL/GenBank/DDBJ databases">
        <title>The genomes of Aspergillus section Nigri reveals drivers in fungal speciation.</title>
        <authorList>
            <consortium name="DOE Joint Genome Institute"/>
            <person name="Vesth T.C."/>
            <person name="Nybo J."/>
            <person name="Theobald S."/>
            <person name="Brandl J."/>
            <person name="Frisvad J.C."/>
            <person name="Nielsen K.F."/>
            <person name="Lyhne E.K."/>
            <person name="Kogle M.E."/>
            <person name="Kuo A."/>
            <person name="Riley R."/>
            <person name="Clum A."/>
            <person name="Nolan M."/>
            <person name="Lipzen A."/>
            <person name="Salamov A."/>
            <person name="Henrissat B."/>
            <person name="Wiebenga A."/>
            <person name="De vries R.P."/>
            <person name="Grigoriev I.V."/>
            <person name="Mortensen U.H."/>
            <person name="Andersen M.R."/>
            <person name="Baker S.E."/>
        </authorList>
    </citation>
    <scope>NUCLEOTIDE SEQUENCE</scope>
    <source>
        <strain evidence="1">CBS 121060</strain>
    </source>
</reference>
<sequence length="520" mass="57694">MPIPTRSLSLREPRTGKPLTIGRSTTTKANPPTTSTAVGGKSSYHATGNENITTRNKSLLPVRDDARSAKTSRIQQPAETRLSQRPTKTGGKGSQQQGEPSTREATGANRRQSLIRPSPLKPIGPVKPAATISSPKQATFAPSPLSPSKQELAPRQDGRPLSPKKPDMPPPSLRPSRSASLRQPVKSSSITPPISRGHARHRSQGVTPNVSRLIGKLKPPSPSTTTPTRPRAQISFQPQNLLSKKAVNPATKNLSATTSEGADASSSPSSWPELAALQTELLQLSLTHSSSLQQKTSWTADVEAQLRKDYKSVASKYRAALAVEQDYQTKLNGLALHCWFRNSCEHNGPLGFAEQIRILSGVAEDVYMVTDSLEGQYTVVVQQFEEWFQQMEEIRHHRLHHEHEMYDGVFIDSLDRTWQEEVSALSTKLDYCSRQLQSLDLLGYGELERFDSSALFRMIKNLEKTVNLMIEELHTIRKIEGDVVRAERAWVGQLARKLVSAMPLQEQRQGLWKKQTFMQS</sequence>
<dbReference type="Proteomes" id="UP000249661">
    <property type="component" value="Unassembled WGS sequence"/>
</dbReference>
<evidence type="ECO:0000313" key="2">
    <source>
        <dbReference type="Proteomes" id="UP000249661"/>
    </source>
</evidence>
<protein>
    <submittedName>
        <fullName evidence="1">Uncharacterized protein</fullName>
    </submittedName>
</protein>
<name>A0ACD1HAJ1_9EURO</name>
<keyword evidence="2" id="KW-1185">Reference proteome</keyword>
<gene>
    <name evidence="1" type="ORF">BO66DRAFT_471099</name>
</gene>
<proteinExistence type="predicted"/>
<dbReference type="EMBL" id="KZ824953">
    <property type="protein sequence ID" value="RAH70775.1"/>
    <property type="molecule type" value="Genomic_DNA"/>
</dbReference>